<evidence type="ECO:0000313" key="4">
    <source>
        <dbReference type="Proteomes" id="UP000799536"/>
    </source>
</evidence>
<feature type="compositionally biased region" description="Low complexity" evidence="2">
    <location>
        <begin position="31"/>
        <end position="42"/>
    </location>
</feature>
<evidence type="ECO:0000256" key="1">
    <source>
        <dbReference type="SAM" id="Coils"/>
    </source>
</evidence>
<organism evidence="3 4">
    <name type="scientific">Delitschia confertaspora ATCC 74209</name>
    <dbReference type="NCBI Taxonomy" id="1513339"/>
    <lineage>
        <taxon>Eukaryota</taxon>
        <taxon>Fungi</taxon>
        <taxon>Dikarya</taxon>
        <taxon>Ascomycota</taxon>
        <taxon>Pezizomycotina</taxon>
        <taxon>Dothideomycetes</taxon>
        <taxon>Pleosporomycetidae</taxon>
        <taxon>Pleosporales</taxon>
        <taxon>Delitschiaceae</taxon>
        <taxon>Delitschia</taxon>
    </lineage>
</organism>
<keyword evidence="4" id="KW-1185">Reference proteome</keyword>
<feature type="region of interest" description="Disordered" evidence="2">
    <location>
        <begin position="300"/>
        <end position="322"/>
    </location>
</feature>
<evidence type="ECO:0000256" key="2">
    <source>
        <dbReference type="SAM" id="MobiDB-lite"/>
    </source>
</evidence>
<feature type="coiled-coil region" evidence="1">
    <location>
        <begin position="910"/>
        <end position="965"/>
    </location>
</feature>
<dbReference type="OrthoDB" id="3532430at2759"/>
<dbReference type="EMBL" id="ML993934">
    <property type="protein sequence ID" value="KAF2202518.1"/>
    <property type="molecule type" value="Genomic_DNA"/>
</dbReference>
<feature type="compositionally biased region" description="Acidic residues" evidence="2">
    <location>
        <begin position="308"/>
        <end position="322"/>
    </location>
</feature>
<feature type="coiled-coil region" evidence="1">
    <location>
        <begin position="216"/>
        <end position="286"/>
    </location>
</feature>
<dbReference type="Gene3D" id="1.10.287.1490">
    <property type="match status" value="1"/>
</dbReference>
<sequence>MPRHTQSRHYEGPEPDSARRRKSRNQQRTPSSSGINSSATGSKRPASPSAEDVDHQKRVKRVVVNKQEVISETHESTPDAEISTSTHIEDTIVVNNGPQVIINKDAPRRRVRHSDPGPAFAEEDNGEDDGEDELAQPTPQRPTTQLPRGLTPHLKRVGAPTRSSRHARMSMPAQLSTIDETNGVQEIQFAPLRDVLDGRAKRRLRRSHLSEEVNVFEEHQRQDVRDRKELQELRRQVTELHKQIRELEFQKEAARMGNIQIDEEENVQIEMALAHANEELAELKASSVYAGSVRGVSEGYENETGVYSEDDADDDDDDDNDDVEFVEPGDINVSQEDMATQPHPNGYYASLVNSQVTLNRSTQSSQWAINDSQGEATVQTDVGDRISDQAVARFQGQIKRLGQEIADAHSALRILSVELQNLYFVEEGATTEQILTALRHTFQDAREELDSLLGPGSAVDLTNQQFVVKLLDHIRGLLAEIKEKTTIAEQHNKIEKVLHKVSQVDKKCTEQQQEINELGAALLASQNTAEDRGKRVHFLETEVAGLEERRDLDQTTIQQLAHMADTITVLEKEHKARLTEIQEQHAEEVQDLQTQLDEEKKQAASIEAMQQRIEEATVDLTEFQAQITRLQEHLETEKANRDTAEMERDTRAVTIIELNGQLNEANQEAQCLQEEIQTLRGHLDTERAQRETTEAELDQRNEEIALLEKQLHDAGIQANELRNKLFEIQMQRDDTIRELKTKFETTLAEQQESLAAESEQREAAETELDNLQIKLEELEEELQQAEETEKALEANRDELVAQRDERIEQLGSALEELEQKFSKLDQSTKLEIASLHATIEDLGNTVAERNTTIADLQTTAAITTESFEKQIEGRSHEKIERLESRVLSLEGLKELRANIAMQASTIDTLHENLKQRTAEHEAVLAEKMEQIQSLEMVATTRAADITGLISQIEEMKQQFRVQEEDTRKTIEDLQDVALLKRNKIALKAVEEMKVKGLEVRANGVELHKIANGRVSMLKDRVKIGKKDRKTKRQYDSGFGVAEDEDEDVDDEAVDGHVNGVYA</sequence>
<proteinExistence type="predicted"/>
<dbReference type="AlphaFoldDB" id="A0A9P4JN23"/>
<dbReference type="Proteomes" id="UP000799536">
    <property type="component" value="Unassembled WGS sequence"/>
</dbReference>
<feature type="region of interest" description="Disordered" evidence="2">
    <location>
        <begin position="1"/>
        <end position="170"/>
    </location>
</feature>
<protein>
    <submittedName>
        <fullName evidence="3">Uncharacterized protein</fullName>
    </submittedName>
</protein>
<feature type="coiled-coil region" evidence="1">
    <location>
        <begin position="575"/>
        <end position="827"/>
    </location>
</feature>
<gene>
    <name evidence="3" type="ORF">GQ43DRAFT_455058</name>
</gene>
<feature type="compositionally biased region" description="Low complexity" evidence="2">
    <location>
        <begin position="136"/>
        <end position="145"/>
    </location>
</feature>
<name>A0A9P4JN23_9PLEO</name>
<evidence type="ECO:0000313" key="3">
    <source>
        <dbReference type="EMBL" id="KAF2202518.1"/>
    </source>
</evidence>
<feature type="region of interest" description="Disordered" evidence="2">
    <location>
        <begin position="1026"/>
        <end position="1062"/>
    </location>
</feature>
<feature type="compositionally biased region" description="Acidic residues" evidence="2">
    <location>
        <begin position="121"/>
        <end position="134"/>
    </location>
</feature>
<feature type="compositionally biased region" description="Basic and acidic residues" evidence="2">
    <location>
        <begin position="8"/>
        <end position="18"/>
    </location>
</feature>
<keyword evidence="1" id="KW-0175">Coiled coil</keyword>
<reference evidence="3" key="1">
    <citation type="journal article" date="2020" name="Stud. Mycol.">
        <title>101 Dothideomycetes genomes: a test case for predicting lifestyles and emergence of pathogens.</title>
        <authorList>
            <person name="Haridas S."/>
            <person name="Albert R."/>
            <person name="Binder M."/>
            <person name="Bloem J."/>
            <person name="Labutti K."/>
            <person name="Salamov A."/>
            <person name="Andreopoulos B."/>
            <person name="Baker S."/>
            <person name="Barry K."/>
            <person name="Bills G."/>
            <person name="Bluhm B."/>
            <person name="Cannon C."/>
            <person name="Castanera R."/>
            <person name="Culley D."/>
            <person name="Daum C."/>
            <person name="Ezra D."/>
            <person name="Gonzalez J."/>
            <person name="Henrissat B."/>
            <person name="Kuo A."/>
            <person name="Liang C."/>
            <person name="Lipzen A."/>
            <person name="Lutzoni F."/>
            <person name="Magnuson J."/>
            <person name="Mondo S."/>
            <person name="Nolan M."/>
            <person name="Ohm R."/>
            <person name="Pangilinan J."/>
            <person name="Park H.-J."/>
            <person name="Ramirez L."/>
            <person name="Alfaro M."/>
            <person name="Sun H."/>
            <person name="Tritt A."/>
            <person name="Yoshinaga Y."/>
            <person name="Zwiers L.-H."/>
            <person name="Turgeon B."/>
            <person name="Goodwin S."/>
            <person name="Spatafora J."/>
            <person name="Crous P."/>
            <person name="Grigoriev I."/>
        </authorList>
    </citation>
    <scope>NUCLEOTIDE SEQUENCE</scope>
    <source>
        <strain evidence="3">ATCC 74209</strain>
    </source>
</reference>
<accession>A0A9P4JN23</accession>
<comment type="caution">
    <text evidence="3">The sequence shown here is derived from an EMBL/GenBank/DDBJ whole genome shotgun (WGS) entry which is preliminary data.</text>
</comment>
<feature type="compositionally biased region" description="Acidic residues" evidence="2">
    <location>
        <begin position="1041"/>
        <end position="1052"/>
    </location>
</feature>